<feature type="signal peptide" evidence="6">
    <location>
        <begin position="1"/>
        <end position="19"/>
    </location>
</feature>
<keyword evidence="3 5" id="KW-1133">Transmembrane helix</keyword>
<dbReference type="SUPFAM" id="SSF103481">
    <property type="entry name" value="Multidrug resistance efflux transporter EmrE"/>
    <property type="match status" value="1"/>
</dbReference>
<dbReference type="OrthoDB" id="3294360at2"/>
<feature type="transmembrane region" description="Helical" evidence="5">
    <location>
        <begin position="187"/>
        <end position="208"/>
    </location>
</feature>
<protein>
    <submittedName>
        <fullName evidence="7">Magnesium transporter NIPA</fullName>
    </submittedName>
</protein>
<evidence type="ECO:0000256" key="6">
    <source>
        <dbReference type="SAM" id="SignalP"/>
    </source>
</evidence>
<evidence type="ECO:0000256" key="3">
    <source>
        <dbReference type="ARBA" id="ARBA00022989"/>
    </source>
</evidence>
<organism evidence="7 8">
    <name type="scientific">Streptomyces griseoaurantiacus</name>
    <dbReference type="NCBI Taxonomy" id="68213"/>
    <lineage>
        <taxon>Bacteria</taxon>
        <taxon>Bacillati</taxon>
        <taxon>Actinomycetota</taxon>
        <taxon>Actinomycetes</taxon>
        <taxon>Kitasatosporales</taxon>
        <taxon>Streptomycetaceae</taxon>
        <taxon>Streptomyces</taxon>
        <taxon>Streptomyces aurantiacus group</taxon>
    </lineage>
</organism>
<feature type="transmembrane region" description="Helical" evidence="5">
    <location>
        <begin position="43"/>
        <end position="66"/>
    </location>
</feature>
<name>A0A1G7T5J1_9ACTN</name>
<dbReference type="PANTHER" id="PTHR40761:SF1">
    <property type="entry name" value="CONSERVED INTEGRAL MEMBRANE ALANINE VALINE AND LEUCINE RICH PROTEIN-RELATED"/>
    <property type="match status" value="1"/>
</dbReference>
<dbReference type="GO" id="GO:0015095">
    <property type="term" value="F:magnesium ion transmembrane transporter activity"/>
    <property type="evidence" value="ECO:0007669"/>
    <property type="project" value="InterPro"/>
</dbReference>
<dbReference type="InterPro" id="IPR008521">
    <property type="entry name" value="Mg_trans_NIPA"/>
</dbReference>
<sequence length="423" mass="41871">MSAFAVSVLLSLISAVAYAGGAIVQERVAAGTPDGTYAPLRHPAWWAAIALNGLGALLHVVALAYGPLSLVQPLGALTIVFALPMAALFVGRRAGATAWRGALMATVGLAGLLALTGGAEAQSLDSTQRVLLATLTGGAVVALMTAARAAHRHPVVRSVLLAAASGIAFGIASVFTKTVAEDWERGLAVGSLPIVAVIAVLAAAGTLLSQASYRGAGLAAPLATVTVVNPVIAAAVGLTMFGETFRYGVTGTMLALGCGVVAAGGLILLTTERISGEQRGTTARETVLAQPAEPAAPPALPLPAAAGAGSPLSHLLTEGGTEAEAEAEALIPLIPVIPAPLTTPVRVAPVTAPVPVTSVAATSVAAAADAATLPAAPASVAAALPASFRSPSQWTAAYTFGPFYSGPFIPTPLSAPPRSRVGS</sequence>
<evidence type="ECO:0000313" key="8">
    <source>
        <dbReference type="Proteomes" id="UP000198614"/>
    </source>
</evidence>
<proteinExistence type="predicted"/>
<keyword evidence="2 5" id="KW-0812">Transmembrane</keyword>
<feature type="transmembrane region" description="Helical" evidence="5">
    <location>
        <begin position="73"/>
        <end position="91"/>
    </location>
</feature>
<dbReference type="GO" id="GO:0016020">
    <property type="term" value="C:membrane"/>
    <property type="evidence" value="ECO:0007669"/>
    <property type="project" value="UniProtKB-SubCell"/>
</dbReference>
<keyword evidence="4 5" id="KW-0472">Membrane</keyword>
<reference evidence="7 8" key="1">
    <citation type="submission" date="2016-10" db="EMBL/GenBank/DDBJ databases">
        <authorList>
            <person name="de Groot N.N."/>
        </authorList>
    </citation>
    <scope>NUCLEOTIDE SEQUENCE [LARGE SCALE GENOMIC DNA]</scope>
    <source>
        <strain evidence="7 8">CGMCC 4.1859</strain>
    </source>
</reference>
<feature type="chain" id="PRO_5038390432" evidence="6">
    <location>
        <begin position="20"/>
        <end position="423"/>
    </location>
</feature>
<evidence type="ECO:0000256" key="1">
    <source>
        <dbReference type="ARBA" id="ARBA00004141"/>
    </source>
</evidence>
<accession>A0A1G7T5J1</accession>
<dbReference type="Pfam" id="PF05653">
    <property type="entry name" value="Mg_trans_NIPA"/>
    <property type="match status" value="1"/>
</dbReference>
<keyword evidence="6" id="KW-0732">Signal</keyword>
<dbReference type="PANTHER" id="PTHR40761">
    <property type="entry name" value="CONSERVED INTEGRAL MEMBRANE ALANINE VALINE AND LEUCINE RICH PROTEIN-RELATED"/>
    <property type="match status" value="1"/>
</dbReference>
<evidence type="ECO:0000313" key="7">
    <source>
        <dbReference type="EMBL" id="SDG30545.1"/>
    </source>
</evidence>
<dbReference type="NCBIfam" id="NF038012">
    <property type="entry name" value="DMT_1"/>
    <property type="match status" value="1"/>
</dbReference>
<feature type="transmembrane region" description="Helical" evidence="5">
    <location>
        <begin position="130"/>
        <end position="149"/>
    </location>
</feature>
<evidence type="ECO:0000256" key="4">
    <source>
        <dbReference type="ARBA" id="ARBA00023136"/>
    </source>
</evidence>
<comment type="subcellular location">
    <subcellularLocation>
        <location evidence="1">Membrane</location>
        <topology evidence="1">Multi-pass membrane protein</topology>
    </subcellularLocation>
</comment>
<dbReference type="Proteomes" id="UP000198614">
    <property type="component" value="Unassembled WGS sequence"/>
</dbReference>
<feature type="transmembrane region" description="Helical" evidence="5">
    <location>
        <begin position="248"/>
        <end position="269"/>
    </location>
</feature>
<gene>
    <name evidence="7" type="ORF">SAMN05216260_11766</name>
</gene>
<feature type="transmembrane region" description="Helical" evidence="5">
    <location>
        <begin position="155"/>
        <end position="175"/>
    </location>
</feature>
<dbReference type="InterPro" id="IPR037185">
    <property type="entry name" value="EmrE-like"/>
</dbReference>
<evidence type="ECO:0000256" key="2">
    <source>
        <dbReference type="ARBA" id="ARBA00022692"/>
    </source>
</evidence>
<dbReference type="AlphaFoldDB" id="A0A1G7T5J1"/>
<dbReference type="EMBL" id="FNAX01000017">
    <property type="protein sequence ID" value="SDG30545.1"/>
    <property type="molecule type" value="Genomic_DNA"/>
</dbReference>
<feature type="transmembrane region" description="Helical" evidence="5">
    <location>
        <begin position="97"/>
        <end position="118"/>
    </location>
</feature>
<feature type="transmembrane region" description="Helical" evidence="5">
    <location>
        <begin position="220"/>
        <end position="241"/>
    </location>
</feature>
<evidence type="ECO:0000256" key="5">
    <source>
        <dbReference type="SAM" id="Phobius"/>
    </source>
</evidence>